<dbReference type="InterPro" id="IPR001202">
    <property type="entry name" value="WW_dom"/>
</dbReference>
<evidence type="ECO:0000259" key="4">
    <source>
        <dbReference type="PROSITE" id="PS50137"/>
    </source>
</evidence>
<dbReference type="GO" id="GO:0020037">
    <property type="term" value="F:heme binding"/>
    <property type="evidence" value="ECO:0007669"/>
    <property type="project" value="InterPro"/>
</dbReference>
<dbReference type="PANTHER" id="PTHR13482:SF3">
    <property type="entry name" value="MICROPROCESSOR COMPLEX SUBUNIT DGCR8"/>
    <property type="match status" value="1"/>
</dbReference>
<dbReference type="InParanoid" id="A0A7M7NI99"/>
<dbReference type="SUPFAM" id="SSF54768">
    <property type="entry name" value="dsRNA-binding domain-like"/>
    <property type="match status" value="1"/>
</dbReference>
<dbReference type="PROSITE" id="PS50137">
    <property type="entry name" value="DS_RBD"/>
    <property type="match status" value="1"/>
</dbReference>
<dbReference type="EnsemblMetazoa" id="XM_030980278">
    <property type="protein sequence ID" value="XP_030836138"/>
    <property type="gene ID" value="LOC100890524"/>
</dbReference>
<feature type="compositionally biased region" description="Acidic residues" evidence="2">
    <location>
        <begin position="764"/>
        <end position="778"/>
    </location>
</feature>
<evidence type="ECO:0000259" key="3">
    <source>
        <dbReference type="PROSITE" id="PS50020"/>
    </source>
</evidence>
<dbReference type="GO" id="GO:0042802">
    <property type="term" value="F:identical protein binding"/>
    <property type="evidence" value="ECO:0007669"/>
    <property type="project" value="InterPro"/>
</dbReference>
<evidence type="ECO:0000256" key="2">
    <source>
        <dbReference type="SAM" id="MobiDB-lite"/>
    </source>
</evidence>
<dbReference type="Gene3D" id="3.30.160.20">
    <property type="match status" value="2"/>
</dbReference>
<dbReference type="OrthoDB" id="112668at2759"/>
<dbReference type="SMART" id="SM00358">
    <property type="entry name" value="DSRM"/>
    <property type="match status" value="1"/>
</dbReference>
<dbReference type="Gene3D" id="2.20.70.10">
    <property type="match status" value="1"/>
</dbReference>
<feature type="region of interest" description="Disordered" evidence="2">
    <location>
        <begin position="108"/>
        <end position="269"/>
    </location>
</feature>
<dbReference type="GO" id="GO:0003725">
    <property type="term" value="F:double-stranded RNA binding"/>
    <property type="evidence" value="ECO:0000318"/>
    <property type="project" value="GO_Central"/>
</dbReference>
<protein>
    <submittedName>
        <fullName evidence="5">Uncharacterized protein</fullName>
    </submittedName>
</protein>
<feature type="domain" description="DRBM" evidence="4">
    <location>
        <begin position="515"/>
        <end position="582"/>
    </location>
</feature>
<keyword evidence="6" id="KW-1185">Reference proteome</keyword>
<accession>A0A7M7NI99</accession>
<dbReference type="GO" id="GO:0070877">
    <property type="term" value="C:microprocessor complex"/>
    <property type="evidence" value="ECO:0000318"/>
    <property type="project" value="GO_Central"/>
</dbReference>
<keyword evidence="1" id="KW-0694">RNA-binding</keyword>
<feature type="compositionally biased region" description="Acidic residues" evidence="2">
    <location>
        <begin position="135"/>
        <end position="161"/>
    </location>
</feature>
<dbReference type="InterPro" id="IPR040375">
    <property type="entry name" value="DGCR8"/>
</dbReference>
<feature type="compositionally biased region" description="Basic and acidic residues" evidence="2">
    <location>
        <begin position="408"/>
        <end position="425"/>
    </location>
</feature>
<dbReference type="GO" id="GO:0070878">
    <property type="term" value="F:primary miRNA binding"/>
    <property type="evidence" value="ECO:0000318"/>
    <property type="project" value="GO_Central"/>
</dbReference>
<dbReference type="FunFam" id="3.30.160.20:FF:000021">
    <property type="entry name" value="Microprocessor complex subunit DGCR8"/>
    <property type="match status" value="1"/>
</dbReference>
<dbReference type="GeneID" id="100890524"/>
<dbReference type="RefSeq" id="XP_030836138.1">
    <property type="nucleotide sequence ID" value="XM_030980278.1"/>
</dbReference>
<dbReference type="Gene3D" id="3.30.160.590">
    <property type="match status" value="1"/>
</dbReference>
<dbReference type="Pfam" id="PF00035">
    <property type="entry name" value="dsrm"/>
    <property type="match status" value="1"/>
</dbReference>
<proteinExistence type="predicted"/>
<feature type="compositionally biased region" description="Polar residues" evidence="2">
    <location>
        <begin position="385"/>
        <end position="397"/>
    </location>
</feature>
<sequence length="778" mass="87180">MEALDESPPTKRLCQPVDITPSNIAYDHDAWDIAEAFPDVIRDIESSLKEAKPDSAAALLGLDINLSDDDDHHFRRLDSVRSSYQEIGRVGEANDLCMMEDTEEGCREVERGKEEEEDVEVFPEEDDGGWKDEVGSDDEMIVIDEDGDDEDANDIDDEGDIELNHSTGQHASGDYIQSNKLSGLPHRNKPRTTDIGDAGGSIADGSLDGEGDDLEEEGDDDEEMMEEEWDSDSEGDLDALLDEGLPEQYKQSKGDGPRQGKGGRKKAGEAWRKVLTQGALPEGLIGVKEKTVLKRHGQEPLEGLPDGWIRISHQCGMPLYLHRSSRVCSWSRPYLLGSGSARRHRVPVAAIPCMHYSRALEKEKEAQLEPEAKETDMKTEPPDTCHTQDLPNGNLPDQPSPAAGGADDQSKPDVDMKDQGSEVKGEGSNGKKKNRVHICEDDSVDGKDLQEYLSRLFQFEKIAIKRFNSWAARRKYTKAVKHKDRPQFPGGPKVLRCQIPGNKGREFVINAQDKTPVCILHEYAQRVMRTQPQYVFGESRNASAPFEALVEIKGMKYGRGEATSKRLAKAEAAKKTLDILVPELISDFKSKAPSDTEYFDHVSIDDIRIYDLCMKAGQLTPWQVLQEHIQRSHGMADTKFSMNIKLKNHQRSEYTLTLGPHTVTGMCKNKANGKQQGAQKLLKQLHPELRSWGAIIKMYGKGSSEINREKKEAEQSVTELTHDTPRARPNRKILNKLRLEMTKTYAEKGLLDAEVERQKKQGEDGEQEMEEDDQKEHS</sequence>
<dbReference type="GO" id="GO:0031053">
    <property type="term" value="P:primary miRNA processing"/>
    <property type="evidence" value="ECO:0000318"/>
    <property type="project" value="GO_Central"/>
</dbReference>
<organism evidence="5 6">
    <name type="scientific">Strongylocentrotus purpuratus</name>
    <name type="common">Purple sea urchin</name>
    <dbReference type="NCBI Taxonomy" id="7668"/>
    <lineage>
        <taxon>Eukaryota</taxon>
        <taxon>Metazoa</taxon>
        <taxon>Echinodermata</taxon>
        <taxon>Eleutherozoa</taxon>
        <taxon>Echinozoa</taxon>
        <taxon>Echinoidea</taxon>
        <taxon>Euechinoidea</taxon>
        <taxon>Echinacea</taxon>
        <taxon>Camarodonta</taxon>
        <taxon>Echinidea</taxon>
        <taxon>Strongylocentrotidae</taxon>
        <taxon>Strongylocentrotus</taxon>
    </lineage>
</organism>
<feature type="region of interest" description="Disordered" evidence="2">
    <location>
        <begin position="361"/>
        <end position="434"/>
    </location>
</feature>
<feature type="region of interest" description="Disordered" evidence="2">
    <location>
        <begin position="746"/>
        <end position="778"/>
    </location>
</feature>
<dbReference type="AlphaFoldDB" id="A0A7M7NI99"/>
<feature type="compositionally biased region" description="Basic and acidic residues" evidence="2">
    <location>
        <begin position="746"/>
        <end position="763"/>
    </location>
</feature>
<name>A0A7M7NI99_STRPU</name>
<evidence type="ECO:0000313" key="5">
    <source>
        <dbReference type="EnsemblMetazoa" id="XP_030836138"/>
    </source>
</evidence>
<feature type="domain" description="WW" evidence="3">
    <location>
        <begin position="302"/>
        <end position="335"/>
    </location>
</feature>
<feature type="compositionally biased region" description="Acidic residues" evidence="2">
    <location>
        <begin position="207"/>
        <end position="245"/>
    </location>
</feature>
<evidence type="ECO:0000313" key="6">
    <source>
        <dbReference type="Proteomes" id="UP000007110"/>
    </source>
</evidence>
<reference evidence="5" key="2">
    <citation type="submission" date="2021-01" db="UniProtKB">
        <authorList>
            <consortium name="EnsemblMetazoa"/>
        </authorList>
    </citation>
    <scope>IDENTIFICATION</scope>
</reference>
<feature type="compositionally biased region" description="Acidic residues" evidence="2">
    <location>
        <begin position="115"/>
        <end position="127"/>
    </location>
</feature>
<feature type="compositionally biased region" description="Polar residues" evidence="2">
    <location>
        <begin position="164"/>
        <end position="181"/>
    </location>
</feature>
<dbReference type="KEGG" id="spu:100890524"/>
<dbReference type="PANTHER" id="PTHR13482">
    <property type="entry name" value="MICRORNA PROCESSOR COMPLEX SUBUNIT DGCR8"/>
    <property type="match status" value="1"/>
</dbReference>
<dbReference type="CDD" id="cd19867">
    <property type="entry name" value="DSRM_DGCR8_rpt1"/>
    <property type="match status" value="1"/>
</dbReference>
<dbReference type="CDD" id="cd19868">
    <property type="entry name" value="DSRM_DGCR8_rpt2"/>
    <property type="match status" value="1"/>
</dbReference>
<reference evidence="6" key="1">
    <citation type="submission" date="2015-02" db="EMBL/GenBank/DDBJ databases">
        <title>Genome sequencing for Strongylocentrotus purpuratus.</title>
        <authorList>
            <person name="Murali S."/>
            <person name="Liu Y."/>
            <person name="Vee V."/>
            <person name="English A."/>
            <person name="Wang M."/>
            <person name="Skinner E."/>
            <person name="Han Y."/>
            <person name="Muzny D.M."/>
            <person name="Worley K.C."/>
            <person name="Gibbs R.A."/>
        </authorList>
    </citation>
    <scope>NUCLEOTIDE SEQUENCE</scope>
</reference>
<dbReference type="InterPro" id="IPR014720">
    <property type="entry name" value="dsRBD_dom"/>
</dbReference>
<dbReference type="FunCoup" id="A0A7M7NI99">
    <property type="interactions" value="2611"/>
</dbReference>
<feature type="compositionally biased region" description="Basic and acidic residues" evidence="2">
    <location>
        <begin position="361"/>
        <end position="383"/>
    </location>
</feature>
<dbReference type="PROSITE" id="PS50020">
    <property type="entry name" value="WW_DOMAIN_2"/>
    <property type="match status" value="1"/>
</dbReference>
<evidence type="ECO:0000256" key="1">
    <source>
        <dbReference type="PROSITE-ProRule" id="PRU00266"/>
    </source>
</evidence>
<dbReference type="Proteomes" id="UP000007110">
    <property type="component" value="Unassembled WGS sequence"/>
</dbReference>